<gene>
    <name evidence="6" type="ordered locus">SpiGrapes_2707</name>
</gene>
<dbReference type="STRING" id="158190.SpiGrapes_2707"/>
<dbReference type="PANTHER" id="PTHR30055">
    <property type="entry name" value="HTH-TYPE TRANSCRIPTIONAL REGULATOR RUTR"/>
    <property type="match status" value="1"/>
</dbReference>
<evidence type="ECO:0000256" key="1">
    <source>
        <dbReference type="ARBA" id="ARBA00023015"/>
    </source>
</evidence>
<dbReference type="PRINTS" id="PR00455">
    <property type="entry name" value="HTHTETR"/>
</dbReference>
<dbReference type="HOGENOM" id="CLU_069356_12_2_12"/>
<dbReference type="InterPro" id="IPR036271">
    <property type="entry name" value="Tet_transcr_reg_TetR-rel_C_sf"/>
</dbReference>
<organism evidence="6 7">
    <name type="scientific">Sphaerochaeta pleomorpha (strain ATCC BAA-1885 / DSM 22778 / Grapes)</name>
    <dbReference type="NCBI Taxonomy" id="158190"/>
    <lineage>
        <taxon>Bacteria</taxon>
        <taxon>Pseudomonadati</taxon>
        <taxon>Spirochaetota</taxon>
        <taxon>Spirochaetia</taxon>
        <taxon>Spirochaetales</taxon>
        <taxon>Sphaerochaetaceae</taxon>
        <taxon>Sphaerochaeta</taxon>
    </lineage>
</organism>
<keyword evidence="7" id="KW-1185">Reference proteome</keyword>
<dbReference type="GO" id="GO:0000976">
    <property type="term" value="F:transcription cis-regulatory region binding"/>
    <property type="evidence" value="ECO:0007669"/>
    <property type="project" value="TreeGrafter"/>
</dbReference>
<dbReference type="GO" id="GO:0003700">
    <property type="term" value="F:DNA-binding transcription factor activity"/>
    <property type="evidence" value="ECO:0007669"/>
    <property type="project" value="TreeGrafter"/>
</dbReference>
<dbReference type="SUPFAM" id="SSF46689">
    <property type="entry name" value="Homeodomain-like"/>
    <property type="match status" value="1"/>
</dbReference>
<dbReference type="SUPFAM" id="SSF48498">
    <property type="entry name" value="Tetracyclin repressor-like, C-terminal domain"/>
    <property type="match status" value="1"/>
</dbReference>
<dbReference type="RefSeq" id="WP_014271305.1">
    <property type="nucleotide sequence ID" value="NC_016633.1"/>
</dbReference>
<evidence type="ECO:0000313" key="6">
    <source>
        <dbReference type="EMBL" id="AEV30465.1"/>
    </source>
</evidence>
<feature type="DNA-binding region" description="H-T-H motif" evidence="4">
    <location>
        <begin position="35"/>
        <end position="54"/>
    </location>
</feature>
<dbReference type="OrthoDB" id="9809994at2"/>
<sequence length="201" mass="22633">MKESFTSSQKYKQREASVLETALEVFAEYGFRKTCMEDISSRMGLAVGTLYRYAQDKKDLYGKAVAYGFSHWQRAAIAAAETSSDPIERFRLFCSKAFSYLKEEPRLRKILAGDPALFPLIDAKDPFESINSRSVAILQGLIQEGIDAKVFSVPDARIAARILFSIYQLSIEKAYVEESGDEQLLFEQSLDLVLNGLITRS</sequence>
<dbReference type="InterPro" id="IPR009057">
    <property type="entry name" value="Homeodomain-like_sf"/>
</dbReference>
<dbReference type="Gene3D" id="1.10.357.10">
    <property type="entry name" value="Tetracycline Repressor, domain 2"/>
    <property type="match status" value="1"/>
</dbReference>
<reference evidence="6 7" key="1">
    <citation type="submission" date="2011-11" db="EMBL/GenBank/DDBJ databases">
        <title>Complete sequence of Spirochaeta sp. grapes.</title>
        <authorList>
            <consortium name="US DOE Joint Genome Institute"/>
            <person name="Lucas S."/>
            <person name="Han J."/>
            <person name="Lapidus A."/>
            <person name="Cheng J.-F."/>
            <person name="Goodwin L."/>
            <person name="Pitluck S."/>
            <person name="Peters L."/>
            <person name="Ovchinnikova G."/>
            <person name="Munk A.C."/>
            <person name="Detter J.C."/>
            <person name="Han C."/>
            <person name="Tapia R."/>
            <person name="Land M."/>
            <person name="Hauser L."/>
            <person name="Kyrpides N."/>
            <person name="Ivanova N."/>
            <person name="Pagani I."/>
            <person name="Ritalahtilisa K."/>
            <person name="Loeffler F."/>
            <person name="Woyke T."/>
        </authorList>
    </citation>
    <scope>NUCLEOTIDE SEQUENCE [LARGE SCALE GENOMIC DNA]</scope>
    <source>
        <strain evidence="7">ATCC BAA-1885 / DSM 22778 / Grapes</strain>
    </source>
</reference>
<evidence type="ECO:0000259" key="5">
    <source>
        <dbReference type="PROSITE" id="PS50977"/>
    </source>
</evidence>
<dbReference type="InterPro" id="IPR050109">
    <property type="entry name" value="HTH-type_TetR-like_transc_reg"/>
</dbReference>
<dbReference type="KEGG" id="sgp:SpiGrapes_2707"/>
<keyword evidence="3" id="KW-0804">Transcription</keyword>
<dbReference type="Proteomes" id="UP000005632">
    <property type="component" value="Chromosome"/>
</dbReference>
<dbReference type="Pfam" id="PF00440">
    <property type="entry name" value="TetR_N"/>
    <property type="match status" value="1"/>
</dbReference>
<evidence type="ECO:0000256" key="3">
    <source>
        <dbReference type="ARBA" id="ARBA00023163"/>
    </source>
</evidence>
<keyword evidence="2 4" id="KW-0238">DNA-binding</keyword>
<evidence type="ECO:0000313" key="7">
    <source>
        <dbReference type="Proteomes" id="UP000005632"/>
    </source>
</evidence>
<dbReference type="eggNOG" id="COG1309">
    <property type="taxonomic scope" value="Bacteria"/>
</dbReference>
<dbReference type="Gene3D" id="1.10.10.60">
    <property type="entry name" value="Homeodomain-like"/>
    <property type="match status" value="1"/>
</dbReference>
<keyword evidence="1" id="KW-0805">Transcription regulation</keyword>
<feature type="domain" description="HTH tetR-type" evidence="5">
    <location>
        <begin position="12"/>
        <end position="72"/>
    </location>
</feature>
<evidence type="ECO:0000256" key="4">
    <source>
        <dbReference type="PROSITE-ProRule" id="PRU00335"/>
    </source>
</evidence>
<name>G8QVU1_SPHPG</name>
<dbReference type="PANTHER" id="PTHR30055:SF234">
    <property type="entry name" value="HTH-TYPE TRANSCRIPTIONAL REGULATOR BETI"/>
    <property type="match status" value="1"/>
</dbReference>
<dbReference type="AlphaFoldDB" id="G8QVU1"/>
<dbReference type="EMBL" id="CP003155">
    <property type="protein sequence ID" value="AEV30465.1"/>
    <property type="molecule type" value="Genomic_DNA"/>
</dbReference>
<proteinExistence type="predicted"/>
<accession>G8QVU1</accession>
<protein>
    <submittedName>
        <fullName evidence="6">Transcriptional regulator</fullName>
    </submittedName>
</protein>
<evidence type="ECO:0000256" key="2">
    <source>
        <dbReference type="ARBA" id="ARBA00023125"/>
    </source>
</evidence>
<dbReference type="InterPro" id="IPR001647">
    <property type="entry name" value="HTH_TetR"/>
</dbReference>
<dbReference type="PROSITE" id="PS50977">
    <property type="entry name" value="HTH_TETR_2"/>
    <property type="match status" value="1"/>
</dbReference>